<name>A0A645DU24_9ZZZZ</name>
<sequence>MLRLATPGYRRFIQSNNLIVWSKASVTAVEMGSNLFPEEVIEAGEWGKISVLCRQGLAIIRNNR</sequence>
<reference evidence="1" key="1">
    <citation type="submission" date="2019-08" db="EMBL/GenBank/DDBJ databases">
        <authorList>
            <person name="Kucharzyk K."/>
            <person name="Murdoch R.W."/>
            <person name="Higgins S."/>
            <person name="Loffler F."/>
        </authorList>
    </citation>
    <scope>NUCLEOTIDE SEQUENCE</scope>
</reference>
<comment type="caution">
    <text evidence="1">The sequence shown here is derived from an EMBL/GenBank/DDBJ whole genome shotgun (WGS) entry which is preliminary data.</text>
</comment>
<organism evidence="1">
    <name type="scientific">bioreactor metagenome</name>
    <dbReference type="NCBI Taxonomy" id="1076179"/>
    <lineage>
        <taxon>unclassified sequences</taxon>
        <taxon>metagenomes</taxon>
        <taxon>ecological metagenomes</taxon>
    </lineage>
</organism>
<accession>A0A645DU24</accession>
<evidence type="ECO:0000313" key="1">
    <source>
        <dbReference type="EMBL" id="MPM93014.1"/>
    </source>
</evidence>
<protein>
    <submittedName>
        <fullName evidence="1">Uncharacterized protein</fullName>
    </submittedName>
</protein>
<dbReference type="AlphaFoldDB" id="A0A645DU24"/>
<proteinExistence type="predicted"/>
<dbReference type="EMBL" id="VSSQ01039878">
    <property type="protein sequence ID" value="MPM93014.1"/>
    <property type="molecule type" value="Genomic_DNA"/>
</dbReference>
<gene>
    <name evidence="1" type="ORF">SDC9_140150</name>
</gene>